<evidence type="ECO:0000313" key="3">
    <source>
        <dbReference type="Proteomes" id="UP000002875"/>
    </source>
</evidence>
<dbReference type="Pfam" id="PF12895">
    <property type="entry name" value="ANAPC3"/>
    <property type="match status" value="1"/>
</dbReference>
<keyword evidence="3" id="KW-1185">Reference proteome</keyword>
<dbReference type="EMBL" id="CP002961">
    <property type="protein sequence ID" value="AFK03069.1"/>
    <property type="molecule type" value="Genomic_DNA"/>
</dbReference>
<organism evidence="2 3">
    <name type="scientific">Emticicia oligotrophica (strain DSM 17448 / CIP 109782 / MTCC 6937 / GPTSA100-15)</name>
    <dbReference type="NCBI Taxonomy" id="929562"/>
    <lineage>
        <taxon>Bacteria</taxon>
        <taxon>Pseudomonadati</taxon>
        <taxon>Bacteroidota</taxon>
        <taxon>Cytophagia</taxon>
        <taxon>Cytophagales</taxon>
        <taxon>Leadbetterellaceae</taxon>
        <taxon>Emticicia</taxon>
    </lineage>
</organism>
<dbReference type="Pfam" id="PF13174">
    <property type="entry name" value="TPR_6"/>
    <property type="match status" value="1"/>
</dbReference>
<evidence type="ECO:0000256" key="1">
    <source>
        <dbReference type="SAM" id="Phobius"/>
    </source>
</evidence>
<proteinExistence type="predicted"/>
<sequence length="643" mass="75299">MDKTISYVHSFKWGFQQIKEIHKSTVLINKNNILNNIFFIFLGMKRNVLIILFLLISGILKAQDIELANEYFKQGEYEKAKDIFQKIAKDRNNVRLIHANYIQCLFKLKNYDEAEKYLRRQIKNNDITGITFRADYTALLEMTGKFVEAQKEMEALIDLAARNEGTIYELQDFLYKNSKTDLVIQLLKRGREQARDENKFSILMARAYLYNGQKEQMIEEMLKYGLVEGNADYVKATFQDNLKTDAEIEMLEKALYSKVQRFPTEQYYANLLIWHLVQQKEFSKAFIQTRALDRRLRQDGQSVFELAQTALVNKDFKSAIQMYDYVMKEYPQGQYYIYARRNALFCKEEVVKTTYPVNITDIRALIKDYQSLFSDLGRNIKTMEALRNAAQLYAFYLNEKDTAITVLETAIKIAGSDNAFRDRCKLDLGDIYILKNEPWEATLLYSQVEKSQKEDQLGQEAKLRNAKLHYYSGEFDLAKEILDILKKATTREIANDAMQLSLLIQDNIGLDTSEVAMQEYAKVDLLLFQNRNDEAMRALDSIFEKYKSHSLADDILWLKANTHLKVNEPQKALEDLELLRKNYNFDILADDAIFLEAKIYEEYFGQKDKAMELYREILQKFPGSIYGAEARKRFRNLRGDTIN</sequence>
<dbReference type="SUPFAM" id="SSF48452">
    <property type="entry name" value="TPR-like"/>
    <property type="match status" value="3"/>
</dbReference>
<keyword evidence="1" id="KW-0812">Transmembrane</keyword>
<dbReference type="Gene3D" id="1.25.40.10">
    <property type="entry name" value="Tetratricopeptide repeat domain"/>
    <property type="match status" value="3"/>
</dbReference>
<accession>A0ABN4ALG1</accession>
<keyword evidence="1" id="KW-0472">Membrane</keyword>
<dbReference type="Proteomes" id="UP000002875">
    <property type="component" value="Chromosome"/>
</dbReference>
<protein>
    <submittedName>
        <fullName evidence="2">Tetratricopeptide domain protein</fullName>
    </submittedName>
</protein>
<gene>
    <name evidence="2" type="ordered locus">Emtol_1929</name>
</gene>
<evidence type="ECO:0000313" key="2">
    <source>
        <dbReference type="EMBL" id="AFK03069.1"/>
    </source>
</evidence>
<feature type="transmembrane region" description="Helical" evidence="1">
    <location>
        <begin position="37"/>
        <end position="60"/>
    </location>
</feature>
<dbReference type="InterPro" id="IPR019734">
    <property type="entry name" value="TPR_rpt"/>
</dbReference>
<keyword evidence="1" id="KW-1133">Transmembrane helix</keyword>
<dbReference type="InterPro" id="IPR011990">
    <property type="entry name" value="TPR-like_helical_dom_sf"/>
</dbReference>
<name>A0ABN4ALG1_EMTOG</name>
<reference evidence="2 3" key="1">
    <citation type="submission" date="2011-07" db="EMBL/GenBank/DDBJ databases">
        <title>The complete genome of chromosome of Emticicia oligotrophica DSM 17448.</title>
        <authorList>
            <consortium name="US DOE Joint Genome Institute (JGI-PGF)"/>
            <person name="Lucas S."/>
            <person name="Han J."/>
            <person name="Lapidus A."/>
            <person name="Bruce D."/>
            <person name="Goodwin L."/>
            <person name="Pitluck S."/>
            <person name="Peters L."/>
            <person name="Kyrpides N."/>
            <person name="Mavromatis K."/>
            <person name="Ivanova N."/>
            <person name="Ovchinnikova G."/>
            <person name="Teshima H."/>
            <person name="Detter J.C."/>
            <person name="Tapia R."/>
            <person name="Han C."/>
            <person name="Land M."/>
            <person name="Hauser L."/>
            <person name="Markowitz V."/>
            <person name="Cheng J.-F."/>
            <person name="Hugenholtz P."/>
            <person name="Woyke T."/>
            <person name="Wu D."/>
            <person name="Tindall B."/>
            <person name="Pomrenke H."/>
            <person name="Brambilla E."/>
            <person name="Klenk H.-P."/>
            <person name="Eisen J.A."/>
        </authorList>
    </citation>
    <scope>NUCLEOTIDE SEQUENCE [LARGE SCALE GENOMIC DNA]</scope>
    <source>
        <strain evidence="2 3">DSM 17448</strain>
    </source>
</reference>